<dbReference type="PANTHER" id="PTHR24351">
    <property type="entry name" value="RIBOSOMAL PROTEIN S6 KINASE"/>
    <property type="match status" value="1"/>
</dbReference>
<evidence type="ECO:0000256" key="3">
    <source>
        <dbReference type="ARBA" id="ARBA00022741"/>
    </source>
</evidence>
<gene>
    <name evidence="8" type="ORF">SCHCODRAFT_83198</name>
</gene>
<dbReference type="InterPro" id="IPR000719">
    <property type="entry name" value="Prot_kinase_dom"/>
</dbReference>
<evidence type="ECO:0000256" key="5">
    <source>
        <dbReference type="ARBA" id="ARBA00022840"/>
    </source>
</evidence>
<organism evidence="9">
    <name type="scientific">Schizophyllum commune (strain H4-8 / FGSC 9210)</name>
    <name type="common">Split gill fungus</name>
    <dbReference type="NCBI Taxonomy" id="578458"/>
    <lineage>
        <taxon>Eukaryota</taxon>
        <taxon>Fungi</taxon>
        <taxon>Dikarya</taxon>
        <taxon>Basidiomycota</taxon>
        <taxon>Agaricomycotina</taxon>
        <taxon>Agaricomycetes</taxon>
        <taxon>Agaricomycetidae</taxon>
        <taxon>Agaricales</taxon>
        <taxon>Schizophyllaceae</taxon>
        <taxon>Schizophyllum</taxon>
    </lineage>
</organism>
<dbReference type="HOGENOM" id="CLU_1670406_0_0_1"/>
<name>D8QEN5_SCHCM</name>
<feature type="domain" description="Protein kinase" evidence="7">
    <location>
        <begin position="1"/>
        <end position="85"/>
    </location>
</feature>
<feature type="signal peptide" evidence="6">
    <location>
        <begin position="1"/>
        <end position="23"/>
    </location>
</feature>
<keyword evidence="2" id="KW-0808">Transferase</keyword>
<feature type="chain" id="PRO_5003120862" description="Protein kinase domain-containing protein" evidence="6">
    <location>
        <begin position="24"/>
        <end position="158"/>
    </location>
</feature>
<keyword evidence="6" id="KW-0732">Signal</keyword>
<dbReference type="KEGG" id="scm:SCHCO_01158800"/>
<dbReference type="EMBL" id="GL377310">
    <property type="protein sequence ID" value="EFI93882.1"/>
    <property type="molecule type" value="Genomic_DNA"/>
</dbReference>
<evidence type="ECO:0000256" key="4">
    <source>
        <dbReference type="ARBA" id="ARBA00022777"/>
    </source>
</evidence>
<dbReference type="GeneID" id="9593852"/>
<accession>D8QEN5</accession>
<dbReference type="AlphaFoldDB" id="D8QEN5"/>
<evidence type="ECO:0000313" key="8">
    <source>
        <dbReference type="EMBL" id="EFI93882.1"/>
    </source>
</evidence>
<sequence>MAVSFSVDLWAAAVTLFVMLCGREPWRLSKPGDKPVDLQVMNDPLSFAGCGVLSEASMRLLRKMLLKDPDERLTAMAAIEVEPFFIKINWAQVRLRQDTEWRASSTTACEPAVSERVFGPLLLPPLLNAPAAKGPVEGDLTKLMDSLRVKDGMDNGQN</sequence>
<dbReference type="InterPro" id="IPR011009">
    <property type="entry name" value="Kinase-like_dom_sf"/>
</dbReference>
<keyword evidence="3" id="KW-0547">Nucleotide-binding</keyword>
<proteinExistence type="predicted"/>
<keyword evidence="1" id="KW-0723">Serine/threonine-protein kinase</keyword>
<keyword evidence="5" id="KW-0067">ATP-binding</keyword>
<evidence type="ECO:0000313" key="9">
    <source>
        <dbReference type="Proteomes" id="UP000007431"/>
    </source>
</evidence>
<dbReference type="InParanoid" id="D8QEN5"/>
<reference evidence="8 9" key="1">
    <citation type="journal article" date="2010" name="Nat. Biotechnol.">
        <title>Genome sequence of the model mushroom Schizophyllum commune.</title>
        <authorList>
            <person name="Ohm R.A."/>
            <person name="de Jong J.F."/>
            <person name="Lugones L.G."/>
            <person name="Aerts A."/>
            <person name="Kothe E."/>
            <person name="Stajich J.E."/>
            <person name="de Vries R.P."/>
            <person name="Record E."/>
            <person name="Levasseur A."/>
            <person name="Baker S.E."/>
            <person name="Bartholomew K.A."/>
            <person name="Coutinho P.M."/>
            <person name="Erdmann S."/>
            <person name="Fowler T.J."/>
            <person name="Gathman A.C."/>
            <person name="Lombard V."/>
            <person name="Henrissat B."/>
            <person name="Knabe N."/>
            <person name="Kuees U."/>
            <person name="Lilly W.W."/>
            <person name="Lindquist E."/>
            <person name="Lucas S."/>
            <person name="Magnuson J.K."/>
            <person name="Piumi F."/>
            <person name="Raudaskoski M."/>
            <person name="Salamov A."/>
            <person name="Schmutz J."/>
            <person name="Schwarze F.W.M.R."/>
            <person name="vanKuyk P.A."/>
            <person name="Horton J.S."/>
            <person name="Grigoriev I.V."/>
            <person name="Woesten H.A.B."/>
        </authorList>
    </citation>
    <scope>NUCLEOTIDE SEQUENCE [LARGE SCALE GENOMIC DNA]</scope>
    <source>
        <strain evidence="9">H4-8 / FGSC 9210</strain>
    </source>
</reference>
<evidence type="ECO:0000256" key="6">
    <source>
        <dbReference type="SAM" id="SignalP"/>
    </source>
</evidence>
<dbReference type="Proteomes" id="UP000007431">
    <property type="component" value="Unassembled WGS sequence"/>
</dbReference>
<evidence type="ECO:0000259" key="7">
    <source>
        <dbReference type="PROSITE" id="PS50011"/>
    </source>
</evidence>
<dbReference type="VEuPathDB" id="FungiDB:SCHCODRAFT_01158800"/>
<protein>
    <recommendedName>
        <fullName evidence="7">Protein kinase domain-containing protein</fullName>
    </recommendedName>
</protein>
<dbReference type="RefSeq" id="XP_003028785.1">
    <property type="nucleotide sequence ID" value="XM_003028739.1"/>
</dbReference>
<dbReference type="GO" id="GO:0004674">
    <property type="term" value="F:protein serine/threonine kinase activity"/>
    <property type="evidence" value="ECO:0007669"/>
    <property type="project" value="UniProtKB-KW"/>
</dbReference>
<keyword evidence="9" id="KW-1185">Reference proteome</keyword>
<dbReference type="Gene3D" id="1.10.510.10">
    <property type="entry name" value="Transferase(Phosphotransferase) domain 1"/>
    <property type="match status" value="1"/>
</dbReference>
<evidence type="ECO:0000256" key="2">
    <source>
        <dbReference type="ARBA" id="ARBA00022679"/>
    </source>
</evidence>
<dbReference type="PROSITE" id="PS50011">
    <property type="entry name" value="PROTEIN_KINASE_DOM"/>
    <property type="match status" value="1"/>
</dbReference>
<evidence type="ECO:0000256" key="1">
    <source>
        <dbReference type="ARBA" id="ARBA00022527"/>
    </source>
</evidence>
<keyword evidence="4" id="KW-0418">Kinase</keyword>
<dbReference type="GO" id="GO:0005524">
    <property type="term" value="F:ATP binding"/>
    <property type="evidence" value="ECO:0007669"/>
    <property type="project" value="UniProtKB-KW"/>
</dbReference>
<dbReference type="OrthoDB" id="5979581at2759"/>
<dbReference type="SUPFAM" id="SSF56112">
    <property type="entry name" value="Protein kinase-like (PK-like)"/>
    <property type="match status" value="1"/>
</dbReference>